<keyword evidence="2" id="KW-1185">Reference proteome</keyword>
<dbReference type="GO" id="GO:0043332">
    <property type="term" value="C:mating projection tip"/>
    <property type="evidence" value="ECO:0007669"/>
    <property type="project" value="TreeGrafter"/>
</dbReference>
<dbReference type="PANTHER" id="PTHR21601">
    <property type="entry name" value="SPA2 PROTEIN"/>
    <property type="match status" value="1"/>
</dbReference>
<accession>A0AA35J2W1</accession>
<dbReference type="GO" id="GO:0007124">
    <property type="term" value="P:pseudohyphal growth"/>
    <property type="evidence" value="ECO:0007669"/>
    <property type="project" value="TreeGrafter"/>
</dbReference>
<dbReference type="GO" id="GO:0005934">
    <property type="term" value="C:cellular bud tip"/>
    <property type="evidence" value="ECO:0007669"/>
    <property type="project" value="TreeGrafter"/>
</dbReference>
<evidence type="ECO:0000313" key="2">
    <source>
        <dbReference type="Proteomes" id="UP001162087"/>
    </source>
</evidence>
<dbReference type="Pfam" id="PF12205">
    <property type="entry name" value="GIT1_C"/>
    <property type="match status" value="1"/>
</dbReference>
<dbReference type="SMART" id="SM00555">
    <property type="entry name" value="GIT"/>
    <property type="match status" value="2"/>
</dbReference>
<protein>
    <submittedName>
        <fullName evidence="1">Uncharacterized protein</fullName>
    </submittedName>
</protein>
<name>A0AA35J2W1_SACK1</name>
<dbReference type="GO" id="GO:0000131">
    <property type="term" value="C:incipient cellular bud site"/>
    <property type="evidence" value="ECO:0007669"/>
    <property type="project" value="TreeGrafter"/>
</dbReference>
<dbReference type="GO" id="GO:0005826">
    <property type="term" value="C:actomyosin contractile ring"/>
    <property type="evidence" value="ECO:0007669"/>
    <property type="project" value="TreeGrafter"/>
</dbReference>
<dbReference type="InterPro" id="IPR022018">
    <property type="entry name" value="GIT1_C"/>
</dbReference>
<dbReference type="EMBL" id="OX365907">
    <property type="protein sequence ID" value="CAI4046776.1"/>
    <property type="molecule type" value="Genomic_DNA"/>
</dbReference>
<dbReference type="GO" id="GO:0005078">
    <property type="term" value="F:MAP-kinase scaffold activity"/>
    <property type="evidence" value="ECO:0007669"/>
    <property type="project" value="TreeGrafter"/>
</dbReference>
<evidence type="ECO:0000313" key="1">
    <source>
        <dbReference type="EMBL" id="CAI4046776.1"/>
    </source>
</evidence>
<dbReference type="GO" id="GO:0036267">
    <property type="term" value="P:invasive filamentous growth"/>
    <property type="evidence" value="ECO:0007669"/>
    <property type="project" value="TreeGrafter"/>
</dbReference>
<proteinExistence type="predicted"/>
<dbReference type="InterPro" id="IPR039892">
    <property type="entry name" value="Spa2/Sph1"/>
</dbReference>
<reference evidence="1" key="1">
    <citation type="submission" date="2022-10" db="EMBL/GenBank/DDBJ databases">
        <authorList>
            <person name="Byrne P K."/>
        </authorList>
    </citation>
    <scope>NUCLEOTIDE SEQUENCE</scope>
    <source>
        <strain evidence="1">IFO1802</strain>
    </source>
</reference>
<dbReference type="GO" id="GO:0005935">
    <property type="term" value="C:cellular bud neck"/>
    <property type="evidence" value="ECO:0007669"/>
    <property type="project" value="TreeGrafter"/>
</dbReference>
<dbReference type="GO" id="GO:1902716">
    <property type="term" value="C:cell cortex of growing cell tip"/>
    <property type="evidence" value="ECO:0007669"/>
    <property type="project" value="TreeGrafter"/>
</dbReference>
<gene>
    <name evidence="1" type="primary">SKDI12G3450</name>
    <name evidence="1" type="ORF">SKDI_12G3450</name>
</gene>
<sequence>MTSSELTNDQVIDLISDYKNFKIIVEAVSEGDRRRSPTGRDNNSDLSKISNVQFWQLATDVNNELMKRLTNSKIHESHNENNLKRGEAQSKLSCLNDSRFHNLIFDLFMEIEKRNLHNLDTVTHANTLDKGALNFYLTDSLFESINISDDFVTADGIIPIEAFQELRSQFVLYFQNTLHRNHAANAIGRLPILLEIIFRIADLIGELLPLLSSPSQYDSLEKEIIYLKSALSHSITSTRYYLIYGDLIPRVVIQSSISEVIFAFCNIAQIAKIKSTEPSEDTLLDEMEPDDTEIAIKPLKIIEKVKNKQNDKNKVLLGNSATSPDSLSSFDKANRVVLSTSKESPAVEVSPSICNIETLDALVKKSELLQSNASRDLSFFNEKTDTNSPTAKNKPSSRDPSALKATSILDSSVSQNKVSTPTSNFRKDYHLSPLHLKKAAHDFDTSSSEKFKSYTNTSDSSSVPESPTAVKVRTFKEKVKQFGSNYGLGLRISTSGEDVKNSETKPNTNMISMNDFLEFVESRTTVVVPMVQDILSGIQDPKSKTFKTARSIPRLRQDSIKITPILKSMIGVTSKVLAQENSKPYLSEQGKWIVENLTDCLRRLSALCAYGRNFVNFSDKQFYRKLASILFDVIKCTEELVKCVKFVNEQTAP</sequence>
<dbReference type="PANTHER" id="PTHR21601:SF0">
    <property type="entry name" value="PROTEIN SPA2-RELATED"/>
    <property type="match status" value="1"/>
</dbReference>
<dbReference type="OrthoDB" id="5588096at2759"/>
<dbReference type="Proteomes" id="UP001162087">
    <property type="component" value="Chromosome 12"/>
</dbReference>
<dbReference type="GO" id="GO:0007121">
    <property type="term" value="P:bipolar cellular bud site selection"/>
    <property type="evidence" value="ECO:0007669"/>
    <property type="project" value="TreeGrafter"/>
</dbReference>
<organism evidence="1 2">
    <name type="scientific">Saccharomyces kudriavzevii (strain ATCC MYA-4449 / AS 2.2408 / CBS 8840 / NBRC 1802 / NCYC 2889)</name>
    <name type="common">Yeast</name>
    <dbReference type="NCBI Taxonomy" id="226230"/>
    <lineage>
        <taxon>Eukaryota</taxon>
        <taxon>Fungi</taxon>
        <taxon>Dikarya</taxon>
        <taxon>Ascomycota</taxon>
        <taxon>Saccharomycotina</taxon>
        <taxon>Saccharomycetes</taxon>
        <taxon>Saccharomycetales</taxon>
        <taxon>Saccharomycetaceae</taxon>
        <taxon>Saccharomyces</taxon>
    </lineage>
</organism>
<dbReference type="InterPro" id="IPR013724">
    <property type="entry name" value="GIT_SHD"/>
</dbReference>